<dbReference type="EMBL" id="CDOE01000076">
    <property type="protein sequence ID" value="CEN40290.1"/>
    <property type="molecule type" value="Genomic_DNA"/>
</dbReference>
<dbReference type="GO" id="GO:0008745">
    <property type="term" value="F:N-acetylmuramoyl-L-alanine amidase activity"/>
    <property type="evidence" value="ECO:0007669"/>
    <property type="project" value="UniProtKB-EC"/>
</dbReference>
<feature type="domain" description="MurNAc-LAA" evidence="4">
    <location>
        <begin position="99"/>
        <end position="256"/>
    </location>
</feature>
<evidence type="ECO:0000313" key="6">
    <source>
        <dbReference type="Proteomes" id="UP000044026"/>
    </source>
</evidence>
<evidence type="ECO:0000256" key="2">
    <source>
        <dbReference type="ARBA" id="ARBA00011901"/>
    </source>
</evidence>
<dbReference type="InterPro" id="IPR002508">
    <property type="entry name" value="MurNAc-LAA_cat"/>
</dbReference>
<evidence type="ECO:0000313" key="5">
    <source>
        <dbReference type="EMBL" id="CEN40290.1"/>
    </source>
</evidence>
<dbReference type="InterPro" id="IPR050695">
    <property type="entry name" value="N-acetylmuramoyl_amidase_3"/>
</dbReference>
<dbReference type="Proteomes" id="UP000044026">
    <property type="component" value="Unassembled WGS sequence"/>
</dbReference>
<reference evidence="5 6" key="1">
    <citation type="submission" date="2015-01" db="EMBL/GenBank/DDBJ databases">
        <authorList>
            <person name="Xiang T."/>
            <person name="Song Y."/>
            <person name="Huang L."/>
            <person name="Wang B."/>
            <person name="Wu P."/>
        </authorList>
    </citation>
    <scope>NUCLEOTIDE SEQUENCE [LARGE SCALE GENOMIC DNA]</scope>
    <source>
        <strain evidence="5 6">Cc12</strain>
    </source>
</reference>
<keyword evidence="3 5" id="KW-0378">Hydrolase</keyword>
<dbReference type="GO" id="GO:0009253">
    <property type="term" value="P:peptidoglycan catabolic process"/>
    <property type="evidence" value="ECO:0007669"/>
    <property type="project" value="InterPro"/>
</dbReference>
<proteinExistence type="predicted"/>
<dbReference type="AlphaFoldDB" id="A0A0B7HLZ4"/>
<dbReference type="InterPro" id="IPR007730">
    <property type="entry name" value="SPOR-like_dom"/>
</dbReference>
<gene>
    <name evidence="5" type="ORF">CCAN12_780071</name>
</gene>
<dbReference type="Pfam" id="PF01520">
    <property type="entry name" value="Amidase_3"/>
    <property type="match status" value="1"/>
</dbReference>
<evidence type="ECO:0000259" key="4">
    <source>
        <dbReference type="SMART" id="SM00646"/>
    </source>
</evidence>
<name>A0A0B7HLZ4_9FLAO</name>
<organism evidence="5 6">
    <name type="scientific">Capnocytophaga canimorsus</name>
    <dbReference type="NCBI Taxonomy" id="28188"/>
    <lineage>
        <taxon>Bacteria</taxon>
        <taxon>Pseudomonadati</taxon>
        <taxon>Bacteroidota</taxon>
        <taxon>Flavobacteriia</taxon>
        <taxon>Flavobacteriales</taxon>
        <taxon>Flavobacteriaceae</taxon>
        <taxon>Capnocytophaga</taxon>
    </lineage>
</organism>
<dbReference type="CDD" id="cd02696">
    <property type="entry name" value="MurNAc-LAA"/>
    <property type="match status" value="1"/>
</dbReference>
<dbReference type="Pfam" id="PF05036">
    <property type="entry name" value="SPOR"/>
    <property type="match status" value="1"/>
</dbReference>
<evidence type="ECO:0000256" key="1">
    <source>
        <dbReference type="ARBA" id="ARBA00001561"/>
    </source>
</evidence>
<dbReference type="EC" id="3.5.1.28" evidence="2"/>
<dbReference type="GO" id="GO:0042834">
    <property type="term" value="F:peptidoglycan binding"/>
    <property type="evidence" value="ECO:0007669"/>
    <property type="project" value="InterPro"/>
</dbReference>
<comment type="catalytic activity">
    <reaction evidence="1">
        <text>Hydrolyzes the link between N-acetylmuramoyl residues and L-amino acid residues in certain cell-wall glycopeptides.</text>
        <dbReference type="EC" id="3.5.1.28"/>
    </reaction>
</comment>
<evidence type="ECO:0000256" key="3">
    <source>
        <dbReference type="ARBA" id="ARBA00022801"/>
    </source>
</evidence>
<dbReference type="GO" id="GO:0030288">
    <property type="term" value="C:outer membrane-bounded periplasmic space"/>
    <property type="evidence" value="ECO:0007669"/>
    <property type="project" value="TreeGrafter"/>
</dbReference>
<accession>A0A0B7HLZ4</accession>
<dbReference type="PANTHER" id="PTHR30404:SF0">
    <property type="entry name" value="N-ACETYLMURAMOYL-L-ALANINE AMIDASE AMIC"/>
    <property type="match status" value="1"/>
</dbReference>
<dbReference type="FunFam" id="3.40.630.40:FF:000005">
    <property type="entry name" value="N-acetylmuramoyl-L-alanine amidase (AmiA)"/>
    <property type="match status" value="1"/>
</dbReference>
<protein>
    <recommendedName>
        <fullName evidence="2">N-acetylmuramoyl-L-alanine amidase</fullName>
        <ecNumber evidence="2">3.5.1.28</ecNumber>
    </recommendedName>
</protein>
<sequence length="368" mass="41941">MMNFTKYMSIFDKSPFLLIMIGLFWGTSLAFSQNNTPFKVVLDAGHGGKDPGKAVGKIYEKDIVLSVVLEVGRILSSQKDIKVIYTRDKDIAVDLYERGAIANRAKADVFISVHCNSHKTQAHGAETFVLGLHQSEQNFEVAKTENEVIYLEDDYQARYADYNINSPETFIGLSIVQEEFLEQSIQLAKTIQNNFTHKMKRLNRGVKQAGFIVLHQTYMPSVLIETGFVTNTQERTFLTSKKGQQEFAQNIADAIISYKKWIEGKSTRDVYLPITSNELNTNLVYKVQISTSHKKIETKPYNFNKLSPISVEKNGKIYRYAYGNVHRFAEAQKLLAQARKAGYKDAFIVAYYHDKKISVAEAKRKENR</sequence>
<dbReference type="SMART" id="SM00646">
    <property type="entry name" value="Ami_3"/>
    <property type="match status" value="1"/>
</dbReference>
<dbReference type="PANTHER" id="PTHR30404">
    <property type="entry name" value="N-ACETYLMURAMOYL-L-ALANINE AMIDASE"/>
    <property type="match status" value="1"/>
</dbReference>
<dbReference type="SUPFAM" id="SSF53187">
    <property type="entry name" value="Zn-dependent exopeptidases"/>
    <property type="match status" value="1"/>
</dbReference>
<dbReference type="Gene3D" id="3.40.630.40">
    <property type="entry name" value="Zn-dependent exopeptidases"/>
    <property type="match status" value="1"/>
</dbReference>